<dbReference type="PROSITE" id="PS50082">
    <property type="entry name" value="WD_REPEATS_2"/>
    <property type="match status" value="1"/>
</dbReference>
<evidence type="ECO:0000256" key="8">
    <source>
        <dbReference type="SAM" id="MobiDB-lite"/>
    </source>
</evidence>
<comment type="similarity">
    <text evidence="6">Belongs to the WD repeat UTP18 family.</text>
</comment>
<dbReference type="SUPFAM" id="SSF50978">
    <property type="entry name" value="WD40 repeat-like"/>
    <property type="match status" value="1"/>
</dbReference>
<dbReference type="GO" id="GO:0006364">
    <property type="term" value="P:rRNA processing"/>
    <property type="evidence" value="ECO:0007669"/>
    <property type="project" value="UniProtKB-KW"/>
</dbReference>
<dbReference type="Proteomes" id="UP000660262">
    <property type="component" value="Unassembled WGS sequence"/>
</dbReference>
<keyword evidence="4" id="KW-0677">Repeat</keyword>
<sequence length="561" mass="59363">MASQNSGSQAKKAKSRYPDGHLALTSSSAHAIKKTGTKRLSGADRRLKRKLVQASAKASARDLLLDDEVRDLEASLFGDVDDVGEIERDISAQQPPATAAAAAGPAWFDPEDASIQVDIATGPSRRRKLRHEEDEHAIDGAEYQRRLRVQHAKLTGRSEVPSWAQVEDAETAAPKTTKAARADDDGGKEAADIAGLLQSGRSVVRTSAKAADTTTAAAAAAQLPRGTLAISRLIDANLDDIGNCPADVVAFHPKRDVPLLLVAGLDKVARIFRVSYAQGGEGCMAKLGIPETPIRSAAWNPAGTHVVASGRRPRVHIWDVSHGACTAVTPPRVDVGDSGHAPSCEHFVVNEDESMPLLALPRSHGAVQLLSLRGHQQAGVLRTGAGTVRALCFGGGRRSTELLTASRDGSVNVWDVRMNRCVASVNVGQGTSVGCVSSSANGSHFAASLSGGYVHVYRWPSESADDASREAVHRFGNLTTDVDGLDFSRDGSLLCFRSRLARDALRVAHLASGTVYSNWPSSKTPLHFVHSSSFSAGSGALAIGNARGRVLLYRLSAFARL</sequence>
<keyword evidence="2" id="KW-0698">rRNA processing</keyword>
<evidence type="ECO:0000256" key="7">
    <source>
        <dbReference type="PROSITE-ProRule" id="PRU00221"/>
    </source>
</evidence>
<comment type="subcellular location">
    <subcellularLocation>
        <location evidence="1">Nucleus</location>
        <location evidence="1">Nucleolus</location>
    </subcellularLocation>
</comment>
<dbReference type="Gene3D" id="2.130.10.10">
    <property type="entry name" value="YVTN repeat-like/Quinoprotein amine dehydrogenase"/>
    <property type="match status" value="1"/>
</dbReference>
<dbReference type="AlphaFoldDB" id="A0A830HHP3"/>
<reference evidence="9" key="1">
    <citation type="submission" date="2020-10" db="EMBL/GenBank/DDBJ databases">
        <title>Unveiling of a novel bifunctional photoreceptor, Dualchrome1, isolated from a cosmopolitan green alga.</title>
        <authorList>
            <person name="Suzuki S."/>
            <person name="Kawachi M."/>
        </authorList>
    </citation>
    <scope>NUCLEOTIDE SEQUENCE</scope>
    <source>
        <strain evidence="9">NIES 2893</strain>
    </source>
</reference>
<dbReference type="SMART" id="SM00320">
    <property type="entry name" value="WD40"/>
    <property type="match status" value="4"/>
</dbReference>
<accession>A0A830HHP3</accession>
<evidence type="ECO:0000256" key="6">
    <source>
        <dbReference type="ARBA" id="ARBA00025767"/>
    </source>
</evidence>
<evidence type="ECO:0000256" key="1">
    <source>
        <dbReference type="ARBA" id="ARBA00004604"/>
    </source>
</evidence>
<keyword evidence="3 7" id="KW-0853">WD repeat</keyword>
<dbReference type="GO" id="GO:0034388">
    <property type="term" value="C:Pwp2p-containing subcomplex of 90S preribosome"/>
    <property type="evidence" value="ECO:0007669"/>
    <property type="project" value="TreeGrafter"/>
</dbReference>
<gene>
    <name evidence="9" type="ORF">PPROV_000505900</name>
</gene>
<comment type="caution">
    <text evidence="9">The sequence shown here is derived from an EMBL/GenBank/DDBJ whole genome shotgun (WGS) entry which is preliminary data.</text>
</comment>
<evidence type="ECO:0000256" key="5">
    <source>
        <dbReference type="ARBA" id="ARBA00023242"/>
    </source>
</evidence>
<keyword evidence="5" id="KW-0539">Nucleus</keyword>
<evidence type="ECO:0000313" key="9">
    <source>
        <dbReference type="EMBL" id="GHP06312.1"/>
    </source>
</evidence>
<dbReference type="PANTHER" id="PTHR18359:SF0">
    <property type="entry name" value="U3 SMALL NUCLEOLAR RNA-ASSOCIATED PROTEIN 18 HOMOLOG"/>
    <property type="match status" value="1"/>
</dbReference>
<dbReference type="OrthoDB" id="1935146at2759"/>
<evidence type="ECO:0000256" key="2">
    <source>
        <dbReference type="ARBA" id="ARBA00022552"/>
    </source>
</evidence>
<dbReference type="InterPro" id="IPR019775">
    <property type="entry name" value="WD40_repeat_CS"/>
</dbReference>
<name>A0A830HHP3_9CHLO</name>
<keyword evidence="10" id="KW-1185">Reference proteome</keyword>
<dbReference type="PANTHER" id="PTHR18359">
    <property type="entry name" value="WD-REPEAT PROTEIN-RELATED"/>
    <property type="match status" value="1"/>
</dbReference>
<protein>
    <submittedName>
        <fullName evidence="9">U3 small nucleolar RNA-associated protein 18</fullName>
    </submittedName>
</protein>
<evidence type="ECO:0000256" key="4">
    <source>
        <dbReference type="ARBA" id="ARBA00022737"/>
    </source>
</evidence>
<feature type="region of interest" description="Disordered" evidence="8">
    <location>
        <begin position="158"/>
        <end position="187"/>
    </location>
</feature>
<organism evidence="9 10">
    <name type="scientific">Pycnococcus provasolii</name>
    <dbReference type="NCBI Taxonomy" id="41880"/>
    <lineage>
        <taxon>Eukaryota</taxon>
        <taxon>Viridiplantae</taxon>
        <taxon>Chlorophyta</taxon>
        <taxon>Pseudoscourfieldiophyceae</taxon>
        <taxon>Pseudoscourfieldiales</taxon>
        <taxon>Pycnococcaceae</taxon>
        <taxon>Pycnococcus</taxon>
    </lineage>
</organism>
<dbReference type="PROSITE" id="PS00678">
    <property type="entry name" value="WD_REPEATS_1"/>
    <property type="match status" value="1"/>
</dbReference>
<dbReference type="GO" id="GO:0032040">
    <property type="term" value="C:small-subunit processome"/>
    <property type="evidence" value="ECO:0007669"/>
    <property type="project" value="TreeGrafter"/>
</dbReference>
<dbReference type="EMBL" id="BNJQ01000012">
    <property type="protein sequence ID" value="GHP06312.1"/>
    <property type="molecule type" value="Genomic_DNA"/>
</dbReference>
<dbReference type="Pfam" id="PF00400">
    <property type="entry name" value="WD40"/>
    <property type="match status" value="2"/>
</dbReference>
<feature type="region of interest" description="Disordered" evidence="8">
    <location>
        <begin position="1"/>
        <end position="45"/>
    </location>
</feature>
<evidence type="ECO:0000256" key="3">
    <source>
        <dbReference type="ARBA" id="ARBA00022574"/>
    </source>
</evidence>
<dbReference type="InterPro" id="IPR015943">
    <property type="entry name" value="WD40/YVTN_repeat-like_dom_sf"/>
</dbReference>
<evidence type="ECO:0000313" key="10">
    <source>
        <dbReference type="Proteomes" id="UP000660262"/>
    </source>
</evidence>
<proteinExistence type="inferred from homology"/>
<dbReference type="InterPro" id="IPR001680">
    <property type="entry name" value="WD40_rpt"/>
</dbReference>
<dbReference type="InterPro" id="IPR045161">
    <property type="entry name" value="Utp18"/>
</dbReference>
<dbReference type="InterPro" id="IPR036322">
    <property type="entry name" value="WD40_repeat_dom_sf"/>
</dbReference>
<feature type="repeat" description="WD" evidence="7">
    <location>
        <begin position="402"/>
        <end position="424"/>
    </location>
</feature>